<proteinExistence type="predicted"/>
<reference evidence="3" key="1">
    <citation type="submission" date="2025-08" db="UniProtKB">
        <authorList>
            <consortium name="RefSeq"/>
        </authorList>
    </citation>
    <scope>IDENTIFICATION</scope>
    <source>
        <tissue evidence="3">Whole sample</tissue>
    </source>
</reference>
<dbReference type="InterPro" id="IPR045801">
    <property type="entry name" value="MEKK4_N"/>
</dbReference>
<evidence type="ECO:0000313" key="2">
    <source>
        <dbReference type="Proteomes" id="UP000694844"/>
    </source>
</evidence>
<accession>A0A8B8ABD8</accession>
<dbReference type="GeneID" id="111100697"/>
<dbReference type="Pfam" id="PF19431">
    <property type="entry name" value="MEKK4_N"/>
    <property type="match status" value="1"/>
</dbReference>
<gene>
    <name evidence="3" type="primary">LOC111100697</name>
</gene>
<feature type="domain" description="Mitogen-activated protein kinase kinase kinase N-terminal" evidence="1">
    <location>
        <begin position="52"/>
        <end position="104"/>
    </location>
</feature>
<dbReference type="Proteomes" id="UP000694844">
    <property type="component" value="Chromosome 6"/>
</dbReference>
<keyword evidence="2" id="KW-1185">Reference proteome</keyword>
<dbReference type="AlphaFoldDB" id="A0A8B8ABD8"/>
<protein>
    <submittedName>
        <fullName evidence="3">Uncharacterized protein LOC111100697</fullName>
    </submittedName>
</protein>
<name>A0A8B8ABD8_CRAVI</name>
<sequence>MYQSFHCLEGLRHFTSSGEEDGNSQATRPFPDCLRWTVSWKPSCPFGQRFEQVYITYLQSWMLALQSLPEASLSLKNVLESEWLFTKQICPHVIGGEAEAGKRFRREGQSMEKILVLLQSLWNPMYMYIYHQADPTTILVPKVIHPSETKYPQERQLLRPTRIPMTMKGWISHFMHVQSYV</sequence>
<dbReference type="OrthoDB" id="1043025at2759"/>
<dbReference type="GO" id="GO:0000165">
    <property type="term" value="P:MAPK cascade"/>
    <property type="evidence" value="ECO:0007669"/>
    <property type="project" value="InterPro"/>
</dbReference>
<evidence type="ECO:0000313" key="3">
    <source>
        <dbReference type="RefSeq" id="XP_022288490.1"/>
    </source>
</evidence>
<dbReference type="KEGG" id="cvn:111100697"/>
<evidence type="ECO:0000259" key="1">
    <source>
        <dbReference type="Pfam" id="PF19431"/>
    </source>
</evidence>
<organism evidence="2 3">
    <name type="scientific">Crassostrea virginica</name>
    <name type="common">Eastern oyster</name>
    <dbReference type="NCBI Taxonomy" id="6565"/>
    <lineage>
        <taxon>Eukaryota</taxon>
        <taxon>Metazoa</taxon>
        <taxon>Spiralia</taxon>
        <taxon>Lophotrochozoa</taxon>
        <taxon>Mollusca</taxon>
        <taxon>Bivalvia</taxon>
        <taxon>Autobranchia</taxon>
        <taxon>Pteriomorphia</taxon>
        <taxon>Ostreida</taxon>
        <taxon>Ostreoidea</taxon>
        <taxon>Ostreidae</taxon>
        <taxon>Crassostrea</taxon>
    </lineage>
</organism>
<dbReference type="RefSeq" id="XP_022288490.1">
    <property type="nucleotide sequence ID" value="XM_022432782.1"/>
</dbReference>